<dbReference type="AlphaFoldDB" id="A0A067K573"/>
<evidence type="ECO:0000256" key="1">
    <source>
        <dbReference type="SAM" id="MobiDB-lite"/>
    </source>
</evidence>
<accession>A0A067K573</accession>
<evidence type="ECO:0000313" key="3">
    <source>
        <dbReference type="Proteomes" id="UP000027138"/>
    </source>
</evidence>
<dbReference type="PANTHER" id="PTHR33168">
    <property type="entry name" value="STRESS INDUCED PROTEIN-RELATED"/>
    <property type="match status" value="1"/>
</dbReference>
<keyword evidence="3" id="KW-1185">Reference proteome</keyword>
<sequence length="130" mass="14638">MEEAIPTSSSSCPSSPTLKQKLKHKYASFFSPFRKAIPHATLPSSRIKRKCKSFIYRIGRNSGGQGQGQDYTRFGHHRRSHSHSGDFHYDAMSYALNFDEGNDDISENDFPLSFSSRLPPAPPKTEIECV</sequence>
<feature type="region of interest" description="Disordered" evidence="1">
    <location>
        <begin position="58"/>
        <end position="79"/>
    </location>
</feature>
<protein>
    <submittedName>
        <fullName evidence="2">Uncharacterized protein</fullName>
    </submittedName>
</protein>
<dbReference type="OrthoDB" id="657187at2759"/>
<organism evidence="2 3">
    <name type="scientific">Jatropha curcas</name>
    <name type="common">Barbados nut</name>
    <dbReference type="NCBI Taxonomy" id="180498"/>
    <lineage>
        <taxon>Eukaryota</taxon>
        <taxon>Viridiplantae</taxon>
        <taxon>Streptophyta</taxon>
        <taxon>Embryophyta</taxon>
        <taxon>Tracheophyta</taxon>
        <taxon>Spermatophyta</taxon>
        <taxon>Magnoliopsida</taxon>
        <taxon>eudicotyledons</taxon>
        <taxon>Gunneridae</taxon>
        <taxon>Pentapetalae</taxon>
        <taxon>rosids</taxon>
        <taxon>fabids</taxon>
        <taxon>Malpighiales</taxon>
        <taxon>Euphorbiaceae</taxon>
        <taxon>Crotonoideae</taxon>
        <taxon>Jatropheae</taxon>
        <taxon>Jatropha</taxon>
    </lineage>
</organism>
<dbReference type="EMBL" id="KK914699">
    <property type="protein sequence ID" value="KDP30178.1"/>
    <property type="molecule type" value="Genomic_DNA"/>
</dbReference>
<dbReference type="STRING" id="180498.A0A067K573"/>
<proteinExistence type="predicted"/>
<dbReference type="Proteomes" id="UP000027138">
    <property type="component" value="Unassembled WGS sequence"/>
</dbReference>
<evidence type="ECO:0000313" key="2">
    <source>
        <dbReference type="EMBL" id="KDP30178.1"/>
    </source>
</evidence>
<reference evidence="2 3" key="1">
    <citation type="journal article" date="2014" name="PLoS ONE">
        <title>Global Analysis of Gene Expression Profiles in Physic Nut (Jatropha curcas L.) Seedlings Exposed to Salt Stress.</title>
        <authorList>
            <person name="Zhang L."/>
            <person name="Zhang C."/>
            <person name="Wu P."/>
            <person name="Chen Y."/>
            <person name="Li M."/>
            <person name="Jiang H."/>
            <person name="Wu G."/>
        </authorList>
    </citation>
    <scope>NUCLEOTIDE SEQUENCE [LARGE SCALE GENOMIC DNA]</scope>
    <source>
        <strain evidence="3">cv. GZQX0401</strain>
        <tissue evidence="2">Young leaves</tissue>
    </source>
</reference>
<gene>
    <name evidence="2" type="ORF">JCGZ_16960</name>
</gene>
<dbReference type="KEGG" id="jcu:105641316"/>
<name>A0A067K573_JATCU</name>